<sequence>MRSNPNNDQKKLLIAELKKAGIKHTPENIIRITQDTKGKIIFLETGKGGDKGSGLLHILENHREDFLKRGITEAQIPDLIIRAISEGTIIGIQGKSRIIYQVEINEMIQYISLEISPNGYIVSANPTPTRLINKLIQE</sequence>
<dbReference type="AlphaFoldDB" id="A0A552IM06"/>
<name>A0A552IM06_9CHRO</name>
<dbReference type="EMBL" id="SFAV01000250">
    <property type="protein sequence ID" value="TRU84511.1"/>
    <property type="molecule type" value="Genomic_DNA"/>
</dbReference>
<protein>
    <submittedName>
        <fullName evidence="1">Uncharacterized protein</fullName>
    </submittedName>
</protein>
<reference evidence="1 2" key="1">
    <citation type="submission" date="2019-01" db="EMBL/GenBank/DDBJ databases">
        <title>Coherence of Microcystis species and biogeography revealed through population genomics.</title>
        <authorList>
            <person name="Perez-Carrascal O.M."/>
            <person name="Terrat Y."/>
            <person name="Giani A."/>
            <person name="Fortin N."/>
            <person name="Tromas N."/>
            <person name="Shapiro B.J."/>
        </authorList>
    </citation>
    <scope>NUCLEOTIDE SEQUENCE [LARGE SCALE GENOMIC DNA]</scope>
    <source>
        <strain evidence="1">Mn_MB_F_20050700_S1D</strain>
    </source>
</reference>
<evidence type="ECO:0000313" key="1">
    <source>
        <dbReference type="EMBL" id="TRU84511.1"/>
    </source>
</evidence>
<evidence type="ECO:0000313" key="2">
    <source>
        <dbReference type="Proteomes" id="UP000319191"/>
    </source>
</evidence>
<dbReference type="Proteomes" id="UP000319191">
    <property type="component" value="Unassembled WGS sequence"/>
</dbReference>
<organism evidence="1 2">
    <name type="scientific">Microcystis novacekii Mn_MB_F_20050700_S1D</name>
    <dbReference type="NCBI Taxonomy" id="2486266"/>
    <lineage>
        <taxon>Bacteria</taxon>
        <taxon>Bacillati</taxon>
        <taxon>Cyanobacteriota</taxon>
        <taxon>Cyanophyceae</taxon>
        <taxon>Oscillatoriophycideae</taxon>
        <taxon>Chroococcales</taxon>
        <taxon>Microcystaceae</taxon>
        <taxon>Microcystis</taxon>
    </lineage>
</organism>
<comment type="caution">
    <text evidence="1">The sequence shown here is derived from an EMBL/GenBank/DDBJ whole genome shotgun (WGS) entry which is preliminary data.</text>
</comment>
<proteinExistence type="predicted"/>
<accession>A0A552IM06</accession>
<gene>
    <name evidence="1" type="ORF">EWV54_17885</name>
</gene>